<dbReference type="Proteomes" id="UP000789375">
    <property type="component" value="Unassembled WGS sequence"/>
</dbReference>
<organism evidence="2 3">
    <name type="scientific">Funneliformis mosseae</name>
    <name type="common">Endomycorrhizal fungus</name>
    <name type="synonym">Glomus mosseae</name>
    <dbReference type="NCBI Taxonomy" id="27381"/>
    <lineage>
        <taxon>Eukaryota</taxon>
        <taxon>Fungi</taxon>
        <taxon>Fungi incertae sedis</taxon>
        <taxon>Mucoromycota</taxon>
        <taxon>Glomeromycotina</taxon>
        <taxon>Glomeromycetes</taxon>
        <taxon>Glomerales</taxon>
        <taxon>Glomeraceae</taxon>
        <taxon>Funneliformis</taxon>
    </lineage>
</organism>
<feature type="domain" description="F-box/LRR-repeat protein 15-like leucin rich repeat" evidence="1">
    <location>
        <begin position="143"/>
        <end position="265"/>
    </location>
</feature>
<dbReference type="SUPFAM" id="SSF52047">
    <property type="entry name" value="RNI-like"/>
    <property type="match status" value="1"/>
</dbReference>
<dbReference type="EMBL" id="CAJVPP010001666">
    <property type="protein sequence ID" value="CAG8567411.1"/>
    <property type="molecule type" value="Genomic_DNA"/>
</dbReference>
<dbReference type="GO" id="GO:0031146">
    <property type="term" value="P:SCF-dependent proteasomal ubiquitin-dependent protein catabolic process"/>
    <property type="evidence" value="ECO:0007669"/>
    <property type="project" value="TreeGrafter"/>
</dbReference>
<dbReference type="PANTHER" id="PTHR13318">
    <property type="entry name" value="PARTNER OF PAIRED, ISOFORM B-RELATED"/>
    <property type="match status" value="1"/>
</dbReference>
<dbReference type="InterPro" id="IPR032675">
    <property type="entry name" value="LRR_dom_sf"/>
</dbReference>
<dbReference type="InterPro" id="IPR006553">
    <property type="entry name" value="Leu-rich_rpt_Cys-con_subtyp"/>
</dbReference>
<reference evidence="2" key="1">
    <citation type="submission" date="2021-06" db="EMBL/GenBank/DDBJ databases">
        <authorList>
            <person name="Kallberg Y."/>
            <person name="Tangrot J."/>
            <person name="Rosling A."/>
        </authorList>
    </citation>
    <scope>NUCLEOTIDE SEQUENCE</scope>
    <source>
        <strain evidence="2">87-6 pot B 2015</strain>
    </source>
</reference>
<sequence length="403" mass="46019">MQHQLALHSIFNYVSHQELFTCALVSVEWNQYATLKLWRTPKFGNDSKTALKSFQSFLEILLNTAREQARLCVFTIDVNEIQESLYETVNENWLGIVVLRCPNLRELIIRDVSFLSTIQIRYLCNMKVPNFVETLDLTGAKDVTESTMKALVQNFTELKRITLDNCSGVTDGSISQIAYYCHNLEYVNVANSRSSFTDVGIYALAKFGKQKLKGIELTASMKVTSDAIIAMSSHCTKLESINFSKCALITIQGLEKIVTSNKNTLKQLIIHHMRSIPSLTYSFLDLLANHCSQLMTLSFSFTSITDIKIELLNDIFDKFKTLRDLIIYDYPEHVFENTTNFSLWRLIEKCKPLKKVTIYRTSYESDFILGGYARALGSINQQAVDEFNVFHPGIKVNLLLLEE</sequence>
<gene>
    <name evidence="2" type="ORF">FMOSSE_LOCUS7277</name>
</gene>
<name>A0A9N9FWF4_FUNMO</name>
<dbReference type="GO" id="GO:0019005">
    <property type="term" value="C:SCF ubiquitin ligase complex"/>
    <property type="evidence" value="ECO:0007669"/>
    <property type="project" value="TreeGrafter"/>
</dbReference>
<dbReference type="Gene3D" id="3.80.10.10">
    <property type="entry name" value="Ribonuclease Inhibitor"/>
    <property type="match status" value="2"/>
</dbReference>
<dbReference type="InterPro" id="IPR057207">
    <property type="entry name" value="FBXL15_LRR"/>
</dbReference>
<dbReference type="Pfam" id="PF25372">
    <property type="entry name" value="DUF7885"/>
    <property type="match status" value="1"/>
</dbReference>
<evidence type="ECO:0000313" key="3">
    <source>
        <dbReference type="Proteomes" id="UP000789375"/>
    </source>
</evidence>
<dbReference type="SMART" id="SM00367">
    <property type="entry name" value="LRR_CC"/>
    <property type="match status" value="5"/>
</dbReference>
<protein>
    <submittedName>
        <fullName evidence="2">12237_t:CDS:1</fullName>
    </submittedName>
</protein>
<dbReference type="AlphaFoldDB" id="A0A9N9FWF4"/>
<evidence type="ECO:0000259" key="1">
    <source>
        <dbReference type="Pfam" id="PF25372"/>
    </source>
</evidence>
<comment type="caution">
    <text evidence="2">The sequence shown here is derived from an EMBL/GenBank/DDBJ whole genome shotgun (WGS) entry which is preliminary data.</text>
</comment>
<dbReference type="PANTHER" id="PTHR13318:SF190">
    <property type="entry name" value="PARTNER OF PAIRED, ISOFORM B"/>
    <property type="match status" value="1"/>
</dbReference>
<keyword evidence="3" id="KW-1185">Reference proteome</keyword>
<accession>A0A9N9FWF4</accession>
<evidence type="ECO:0000313" key="2">
    <source>
        <dbReference type="EMBL" id="CAG8567411.1"/>
    </source>
</evidence>
<proteinExistence type="predicted"/>